<feature type="region of interest" description="Disordered" evidence="21">
    <location>
        <begin position="159"/>
        <end position="194"/>
    </location>
</feature>
<evidence type="ECO:0000256" key="7">
    <source>
        <dbReference type="ARBA" id="ARBA00022723"/>
    </source>
</evidence>
<dbReference type="CDD" id="cd07906">
    <property type="entry name" value="Adenylation_DNA_ligase_LigD_LigC"/>
    <property type="match status" value="1"/>
</dbReference>
<evidence type="ECO:0000256" key="4">
    <source>
        <dbReference type="ARBA" id="ARBA00022679"/>
    </source>
</evidence>
<dbReference type="Gene3D" id="2.40.50.140">
    <property type="entry name" value="Nucleic acid-binding proteins"/>
    <property type="match status" value="1"/>
</dbReference>
<feature type="compositionally biased region" description="Basic and acidic residues" evidence="21">
    <location>
        <begin position="162"/>
        <end position="176"/>
    </location>
</feature>
<dbReference type="Proteomes" id="UP001163266">
    <property type="component" value="Chromosome"/>
</dbReference>
<dbReference type="InterPro" id="IPR014146">
    <property type="entry name" value="LigD_ligase_dom"/>
</dbReference>
<dbReference type="EMBL" id="CP110257">
    <property type="protein sequence ID" value="UZD56282.1"/>
    <property type="molecule type" value="Genomic_DNA"/>
</dbReference>
<evidence type="ECO:0000256" key="8">
    <source>
        <dbReference type="ARBA" id="ARBA00022741"/>
    </source>
</evidence>
<dbReference type="Pfam" id="PF01068">
    <property type="entry name" value="DNA_ligase_A_M"/>
    <property type="match status" value="1"/>
</dbReference>
<evidence type="ECO:0000256" key="1">
    <source>
        <dbReference type="ARBA" id="ARBA00001936"/>
    </source>
</evidence>
<keyword evidence="15" id="KW-0233">DNA recombination</keyword>
<dbReference type="Gene3D" id="3.30.470.30">
    <property type="entry name" value="DNA ligase/mRNA capping enzyme"/>
    <property type="match status" value="1"/>
</dbReference>
<evidence type="ECO:0000256" key="11">
    <source>
        <dbReference type="ARBA" id="ARBA00022839"/>
    </source>
</evidence>
<keyword evidence="8" id="KW-0547">Nucleotide-binding</keyword>
<keyword evidence="9" id="KW-0227">DNA damage</keyword>
<comment type="catalytic activity">
    <reaction evidence="20">
        <text>ATP + (deoxyribonucleotide)n-3'-hydroxyl + 5'-phospho-(deoxyribonucleotide)m = (deoxyribonucleotide)n+m + AMP + diphosphate.</text>
        <dbReference type="EC" id="6.5.1.1"/>
    </reaction>
</comment>
<keyword evidence="3 23" id="KW-0436">Ligase</keyword>
<dbReference type="InterPro" id="IPR012309">
    <property type="entry name" value="DNA_ligase_ATP-dep_C"/>
</dbReference>
<dbReference type="InterPro" id="IPR012340">
    <property type="entry name" value="NA-bd_OB-fold"/>
</dbReference>
<evidence type="ECO:0000256" key="13">
    <source>
        <dbReference type="ARBA" id="ARBA00022932"/>
    </source>
</evidence>
<evidence type="ECO:0000256" key="2">
    <source>
        <dbReference type="ARBA" id="ARBA00012727"/>
    </source>
</evidence>
<dbReference type="CDD" id="cd07971">
    <property type="entry name" value="OBF_DNA_ligase_LigD"/>
    <property type="match status" value="1"/>
</dbReference>
<dbReference type="InterPro" id="IPR033651">
    <property type="entry name" value="PaeLigD_Pol-like"/>
</dbReference>
<feature type="compositionally biased region" description="Basic and acidic residues" evidence="21">
    <location>
        <begin position="504"/>
        <end position="520"/>
    </location>
</feature>
<dbReference type="SUPFAM" id="SSF56091">
    <property type="entry name" value="DNA ligase/mRNA capping enzyme, catalytic domain"/>
    <property type="match status" value="1"/>
</dbReference>
<dbReference type="Pfam" id="PF21686">
    <property type="entry name" value="LigD_Prim-Pol"/>
    <property type="match status" value="1"/>
</dbReference>
<evidence type="ECO:0000313" key="24">
    <source>
        <dbReference type="Proteomes" id="UP001163266"/>
    </source>
</evidence>
<feature type="compositionally biased region" description="Low complexity" evidence="21">
    <location>
        <begin position="521"/>
        <end position="541"/>
    </location>
</feature>
<dbReference type="InterPro" id="IPR014144">
    <property type="entry name" value="LigD_PE_domain"/>
</dbReference>
<dbReference type="CDD" id="cd04862">
    <property type="entry name" value="PaeLigD_Pol_like"/>
    <property type="match status" value="1"/>
</dbReference>
<reference evidence="23" key="1">
    <citation type="submission" date="2022-10" db="EMBL/GenBank/DDBJ databases">
        <title>Complete genome sequence of Schlegelella aquatica LMG 23380.</title>
        <authorList>
            <person name="Musilova J."/>
            <person name="Kourilova X."/>
            <person name="Bezdicek M."/>
            <person name="Hermankova K."/>
            <person name="Obruca S."/>
            <person name="Sedlar K."/>
        </authorList>
    </citation>
    <scope>NUCLEOTIDE SEQUENCE</scope>
    <source>
        <strain evidence="23">LMG 23380</strain>
    </source>
</reference>
<dbReference type="NCBIfam" id="TIGR02779">
    <property type="entry name" value="NHEJ_ligase_lig"/>
    <property type="match status" value="1"/>
</dbReference>
<dbReference type="Gene3D" id="3.90.920.10">
    <property type="entry name" value="DNA primase, PRIM domain"/>
    <property type="match status" value="1"/>
</dbReference>
<keyword evidence="18" id="KW-0511">Multifunctional enzyme</keyword>
<dbReference type="PROSITE" id="PS50160">
    <property type="entry name" value="DNA_LIGASE_A3"/>
    <property type="match status" value="1"/>
</dbReference>
<evidence type="ECO:0000313" key="23">
    <source>
        <dbReference type="EMBL" id="UZD56282.1"/>
    </source>
</evidence>
<evidence type="ECO:0000256" key="15">
    <source>
        <dbReference type="ARBA" id="ARBA00023172"/>
    </source>
</evidence>
<evidence type="ECO:0000256" key="21">
    <source>
        <dbReference type="SAM" id="MobiDB-lite"/>
    </source>
</evidence>
<feature type="compositionally biased region" description="Pro residues" evidence="21">
    <location>
        <begin position="177"/>
        <end position="187"/>
    </location>
</feature>
<evidence type="ECO:0000256" key="5">
    <source>
        <dbReference type="ARBA" id="ARBA00022695"/>
    </source>
</evidence>
<evidence type="ECO:0000256" key="10">
    <source>
        <dbReference type="ARBA" id="ARBA00022801"/>
    </source>
</evidence>
<keyword evidence="13" id="KW-0239">DNA-directed DNA polymerase</keyword>
<evidence type="ECO:0000256" key="18">
    <source>
        <dbReference type="ARBA" id="ARBA00023268"/>
    </source>
</evidence>
<evidence type="ECO:0000256" key="3">
    <source>
        <dbReference type="ARBA" id="ARBA00022598"/>
    </source>
</evidence>
<dbReference type="EC" id="6.5.1.1" evidence="2"/>
<comment type="cofactor">
    <cofactor evidence="1">
        <name>Mn(2+)</name>
        <dbReference type="ChEBI" id="CHEBI:29035"/>
    </cofactor>
</comment>
<protein>
    <recommendedName>
        <fullName evidence="2">DNA ligase (ATP)</fullName>
        <ecNumber evidence="2">6.5.1.1</ecNumber>
    </recommendedName>
    <alternativeName>
        <fullName evidence="19">NHEJ DNA polymerase</fullName>
    </alternativeName>
</protein>
<evidence type="ECO:0000256" key="17">
    <source>
        <dbReference type="ARBA" id="ARBA00023211"/>
    </source>
</evidence>
<dbReference type="RefSeq" id="WP_264894214.1">
    <property type="nucleotide sequence ID" value="NZ_CP110257.1"/>
</dbReference>
<feature type="region of interest" description="Disordered" evidence="21">
    <location>
        <begin position="1"/>
        <end position="35"/>
    </location>
</feature>
<keyword evidence="12" id="KW-0067">ATP-binding</keyword>
<feature type="domain" description="ATP-dependent DNA ligase family profile" evidence="22">
    <location>
        <begin position="295"/>
        <end position="421"/>
    </location>
</feature>
<keyword evidence="7" id="KW-0479">Metal-binding</keyword>
<dbReference type="InterPro" id="IPR014143">
    <property type="entry name" value="NHEJ_ligase_prk"/>
</dbReference>
<evidence type="ECO:0000256" key="12">
    <source>
        <dbReference type="ARBA" id="ARBA00022840"/>
    </source>
</evidence>
<organism evidence="23 24">
    <name type="scientific">Caldimonas aquatica</name>
    <dbReference type="NCBI Taxonomy" id="376175"/>
    <lineage>
        <taxon>Bacteria</taxon>
        <taxon>Pseudomonadati</taxon>
        <taxon>Pseudomonadota</taxon>
        <taxon>Betaproteobacteria</taxon>
        <taxon>Burkholderiales</taxon>
        <taxon>Sphaerotilaceae</taxon>
        <taxon>Caldimonas</taxon>
    </lineage>
</organism>
<keyword evidence="10" id="KW-0378">Hydrolase</keyword>
<sequence>MPRPDPLAPYHAKRDFAATPEPTGRPESRSEPQGLQFVVQRHAARRLHYDFRLEWGGTLKSWAVPKGPSLDPDIQRLAVQVEDHPLEYADFEGTIPPGHYGAGEVAVWDRGVWIPRGDVDEGLRRGKLQFELRGTRLHGEWTLYRLAHEPTQWMLRKRRDPHARPGDGDAVLHEEPTPLPAGPPTPPTRARNGRWAAGAAPPQIIEPQLATLVDRPPAGNRWVYEIKYDGYRMLARLEGEHVRLFSRNGLEWTDRLSALVRTLSVLRLGSGWLDGEIVVMDAQGRTDFHALQAALDRDASQVEYVVFDVPWWGGRDLREEPLHARLEVLDRVFEQLPPGVPLARSRPLDPQYVGQAVLQAACRMGLEGLIGKHLDAPYRAGRSPHWIKLKCRGEQEVVVGGYTEPGGSRGHLGALLVGIHDEEGKLRYAGRVGSGFDERTLAQMWQRLQPLRAPRCPFVPRPTLPRATTVHWVRPELVVQVRFATWTHEGLLRQASFVGVREDKPAKEVRREVAEPRSAPDDPASGPTASPAAAAGTAPRASAKERRADVRGIPVSNPHRLVYSVPRVTKLEVVRYHEAIGEHLLPHLLSRPLSLVRCPQGTGGDCFFQKHVQTRLPDGVVAVEVPSSEGPDTQVAVTSIEGVIALAQYGNVEFHTWGARMPRPDRPDRLTMDLDPDPDLPWSSVVEAAQLTRVLLEELGLVAFLKTTGGKGLHIVTPIRTTRGWDEVKAFAKAVASRLATVAPQRFTARLTKTRREGRIFVDYLRNGRGATAVAAYSLRARPGAPVSMPLAWEALDPREDLRGEHFNIRNALAHAPGADAAWAAYEESRRTLTVNMMRALGLDG</sequence>
<keyword evidence="11" id="KW-0269">Exonuclease</keyword>
<keyword evidence="4" id="KW-0808">Transferase</keyword>
<keyword evidence="17" id="KW-0464">Manganese</keyword>
<feature type="region of interest" description="Disordered" evidence="21">
    <location>
        <begin position="504"/>
        <end position="551"/>
    </location>
</feature>
<evidence type="ECO:0000256" key="20">
    <source>
        <dbReference type="ARBA" id="ARBA00034003"/>
    </source>
</evidence>
<dbReference type="GO" id="GO:0003910">
    <property type="term" value="F:DNA ligase (ATP) activity"/>
    <property type="evidence" value="ECO:0007669"/>
    <property type="project" value="UniProtKB-EC"/>
</dbReference>
<evidence type="ECO:0000256" key="6">
    <source>
        <dbReference type="ARBA" id="ARBA00022722"/>
    </source>
</evidence>
<evidence type="ECO:0000256" key="19">
    <source>
        <dbReference type="ARBA" id="ARBA00029943"/>
    </source>
</evidence>
<keyword evidence="5" id="KW-0548">Nucleotidyltransferase</keyword>
<keyword evidence="16" id="KW-0234">DNA repair</keyword>
<dbReference type="NCBIfam" id="TIGR02777">
    <property type="entry name" value="LigD_PE_dom"/>
    <property type="match status" value="1"/>
</dbReference>
<dbReference type="InterPro" id="IPR014145">
    <property type="entry name" value="LigD_pol_dom"/>
</dbReference>
<keyword evidence="6" id="KW-0540">Nuclease</keyword>
<proteinExistence type="predicted"/>
<accession>A0ABY6MWA4</accession>
<evidence type="ECO:0000256" key="9">
    <source>
        <dbReference type="ARBA" id="ARBA00022763"/>
    </source>
</evidence>
<evidence type="ECO:0000256" key="16">
    <source>
        <dbReference type="ARBA" id="ARBA00023204"/>
    </source>
</evidence>
<dbReference type="Pfam" id="PF04679">
    <property type="entry name" value="DNA_ligase_A_C"/>
    <property type="match status" value="1"/>
</dbReference>
<keyword evidence="14" id="KW-0238">DNA-binding</keyword>
<keyword evidence="24" id="KW-1185">Reference proteome</keyword>
<dbReference type="Gene3D" id="3.30.1490.70">
    <property type="match status" value="1"/>
</dbReference>
<dbReference type="InterPro" id="IPR012310">
    <property type="entry name" value="DNA_ligase_ATP-dep_cent"/>
</dbReference>
<dbReference type="InterPro" id="IPR052171">
    <property type="entry name" value="NHEJ_LigD"/>
</dbReference>
<dbReference type="PANTHER" id="PTHR42705:SF2">
    <property type="entry name" value="BIFUNCTIONAL NON-HOMOLOGOUS END JOINING PROTEIN LIGD"/>
    <property type="match status" value="1"/>
</dbReference>
<dbReference type="SUPFAM" id="SSF50249">
    <property type="entry name" value="Nucleic acid-binding proteins"/>
    <property type="match status" value="1"/>
</dbReference>
<dbReference type="NCBIfam" id="TIGR02778">
    <property type="entry name" value="ligD_pol"/>
    <property type="match status" value="1"/>
</dbReference>
<dbReference type="NCBIfam" id="TIGR02776">
    <property type="entry name" value="NHEJ_ligase_prk"/>
    <property type="match status" value="1"/>
</dbReference>
<dbReference type="Pfam" id="PF13298">
    <property type="entry name" value="LigD_N"/>
    <property type="match status" value="1"/>
</dbReference>
<evidence type="ECO:0000256" key="14">
    <source>
        <dbReference type="ARBA" id="ARBA00023125"/>
    </source>
</evidence>
<evidence type="ECO:0000259" key="22">
    <source>
        <dbReference type="PROSITE" id="PS50160"/>
    </source>
</evidence>
<name>A0ABY6MWA4_9BURK</name>
<dbReference type="PANTHER" id="PTHR42705">
    <property type="entry name" value="BIFUNCTIONAL NON-HOMOLOGOUS END JOINING PROTEIN LIGD"/>
    <property type="match status" value="1"/>
</dbReference>
<gene>
    <name evidence="23" type="primary">ligD</name>
    <name evidence="23" type="ORF">OMP39_06865</name>
</gene>